<sequence>MGTTGEGPIFRTVGARSGEVAAVDLDGLDATRGVWATQRRHEPLECESIPACDHLDAAVPQVRRRPREPEPLELFARPPPEPDTLHVAPHACDALPGHRTTSRSADRSRPHEIHLQTRGRRAPGCPPSRNGTHPATRGDGPSPATGSARLHEARTRERTREPERMRIPTTRGTVERSRRRSGARSP</sequence>
<dbReference type="AlphaFoldDB" id="A0A1J5PL57"/>
<protein>
    <submittedName>
        <fullName evidence="2">Uncharacterized protein</fullName>
    </submittedName>
</protein>
<proteinExistence type="predicted"/>
<accession>A0A1J5PL57</accession>
<feature type="compositionally biased region" description="Basic residues" evidence="1">
    <location>
        <begin position="177"/>
        <end position="186"/>
    </location>
</feature>
<dbReference type="EMBL" id="MLJW01003345">
    <property type="protein sequence ID" value="OIQ72270.1"/>
    <property type="molecule type" value="Genomic_DNA"/>
</dbReference>
<reference evidence="2" key="1">
    <citation type="submission" date="2016-10" db="EMBL/GenBank/DDBJ databases">
        <title>Sequence of Gallionella enrichment culture.</title>
        <authorList>
            <person name="Poehlein A."/>
            <person name="Muehling M."/>
            <person name="Daniel R."/>
        </authorList>
    </citation>
    <scope>NUCLEOTIDE SEQUENCE</scope>
</reference>
<feature type="region of interest" description="Disordered" evidence="1">
    <location>
        <begin position="61"/>
        <end position="186"/>
    </location>
</feature>
<evidence type="ECO:0000313" key="2">
    <source>
        <dbReference type="EMBL" id="OIQ72270.1"/>
    </source>
</evidence>
<name>A0A1J5PL57_9ZZZZ</name>
<feature type="compositionally biased region" description="Basic and acidic residues" evidence="1">
    <location>
        <begin position="104"/>
        <end position="115"/>
    </location>
</feature>
<evidence type="ECO:0000256" key="1">
    <source>
        <dbReference type="SAM" id="MobiDB-lite"/>
    </source>
</evidence>
<comment type="caution">
    <text evidence="2">The sequence shown here is derived from an EMBL/GenBank/DDBJ whole genome shotgun (WGS) entry which is preliminary data.</text>
</comment>
<feature type="compositionally biased region" description="Basic and acidic residues" evidence="1">
    <location>
        <begin position="149"/>
        <end position="166"/>
    </location>
</feature>
<organism evidence="2">
    <name type="scientific">mine drainage metagenome</name>
    <dbReference type="NCBI Taxonomy" id="410659"/>
    <lineage>
        <taxon>unclassified sequences</taxon>
        <taxon>metagenomes</taxon>
        <taxon>ecological metagenomes</taxon>
    </lineage>
</organism>
<gene>
    <name evidence="2" type="ORF">GALL_461060</name>
</gene>